<keyword evidence="1" id="KW-1133">Transmembrane helix</keyword>
<proteinExistence type="predicted"/>
<sequence length="67" mass="7213">MTKNRLLLAFTAIGLVVFVLHLLGIIGRLPFNIIMVVYFVAVFAVSGYSMLADVKSGRGSFGPGQKP</sequence>
<dbReference type="RefSeq" id="WP_013162221.1">
    <property type="nucleotide sequence ID" value="NZ_CP010341.1"/>
</dbReference>
<feature type="transmembrane region" description="Helical" evidence="1">
    <location>
        <begin position="33"/>
        <end position="51"/>
    </location>
</feature>
<dbReference type="KEGG" id="pfre:RM25_2328"/>
<organism evidence="2">
    <name type="scientific">Propionibacterium freudenreichii subsp. freudenreichii</name>
    <dbReference type="NCBI Taxonomy" id="66712"/>
    <lineage>
        <taxon>Bacteria</taxon>
        <taxon>Bacillati</taxon>
        <taxon>Actinomycetota</taxon>
        <taxon>Actinomycetes</taxon>
        <taxon>Propionibacteriales</taxon>
        <taxon>Propionibacteriaceae</taxon>
        <taxon>Propionibacterium</taxon>
    </lineage>
</organism>
<feature type="transmembrane region" description="Helical" evidence="1">
    <location>
        <begin position="7"/>
        <end position="27"/>
    </location>
</feature>
<evidence type="ECO:0000256" key="1">
    <source>
        <dbReference type="SAM" id="Phobius"/>
    </source>
</evidence>
<name>A0A068VSP6_PROFF</name>
<dbReference type="AlphaFoldDB" id="A0A068VSP6"/>
<reference evidence="2" key="1">
    <citation type="submission" date="2014-08" db="EMBL/GenBank/DDBJ databases">
        <authorList>
            <person name="Falentin Helene"/>
        </authorList>
    </citation>
    <scope>NUCLEOTIDE SEQUENCE</scope>
</reference>
<gene>
    <name evidence="2" type="ORF">PFCIRM138_04075</name>
</gene>
<accession>A0A068VSP6</accession>
<dbReference type="PATRIC" id="fig|66712.6.peg.2381"/>
<dbReference type="EMBL" id="LM676389">
    <property type="protein sequence ID" value="CEP26082.1"/>
    <property type="molecule type" value="Genomic_DNA"/>
</dbReference>
<protein>
    <submittedName>
        <fullName evidence="2">Uncharacterized protein</fullName>
    </submittedName>
</protein>
<keyword evidence="1" id="KW-0812">Transmembrane</keyword>
<keyword evidence="1" id="KW-0472">Membrane</keyword>
<evidence type="ECO:0000313" key="2">
    <source>
        <dbReference type="EMBL" id="CEP26082.1"/>
    </source>
</evidence>